<reference evidence="1 3" key="1">
    <citation type="submission" date="2020-01" db="EMBL/GenBank/DDBJ databases">
        <authorList>
            <consortium name="DOE Joint Genome Institute"/>
            <person name="Haridas S."/>
            <person name="Albert R."/>
            <person name="Binder M."/>
            <person name="Bloem J."/>
            <person name="Labutti K."/>
            <person name="Salamov A."/>
            <person name="Andreopoulos B."/>
            <person name="Baker S.E."/>
            <person name="Barry K."/>
            <person name="Bills G."/>
            <person name="Bluhm B.H."/>
            <person name="Cannon C."/>
            <person name="Castanera R."/>
            <person name="Culley D.E."/>
            <person name="Daum C."/>
            <person name="Ezra D."/>
            <person name="Gonzalez J.B."/>
            <person name="Henrissat B."/>
            <person name="Kuo A."/>
            <person name="Liang C."/>
            <person name="Lipzen A."/>
            <person name="Lutzoni F."/>
            <person name="Magnuson J."/>
            <person name="Mondo S."/>
            <person name="Nolan M."/>
            <person name="Ohm R."/>
            <person name="Pangilinan J."/>
            <person name="Park H.-J."/>
            <person name="Ramirez L."/>
            <person name="Alfaro M."/>
            <person name="Sun H."/>
            <person name="Tritt A."/>
            <person name="Yoshinaga Y."/>
            <person name="Zwiers L.-H."/>
            <person name="Turgeon B.G."/>
            <person name="Goodwin S.B."/>
            <person name="Spatafora J.W."/>
            <person name="Crous P.W."/>
            <person name="Grigoriev I.V."/>
        </authorList>
    </citation>
    <scope>NUCLEOTIDE SEQUENCE</scope>
    <source>
        <strain evidence="1 3">CBS 781.70</strain>
    </source>
</reference>
<organism evidence="1">
    <name type="scientific">Eremomyces bilateralis CBS 781.70</name>
    <dbReference type="NCBI Taxonomy" id="1392243"/>
    <lineage>
        <taxon>Eukaryota</taxon>
        <taxon>Fungi</taxon>
        <taxon>Dikarya</taxon>
        <taxon>Ascomycota</taxon>
        <taxon>Pezizomycotina</taxon>
        <taxon>Dothideomycetes</taxon>
        <taxon>Dothideomycetes incertae sedis</taxon>
        <taxon>Eremomycetales</taxon>
        <taxon>Eremomycetaceae</taxon>
        <taxon>Eremomyces</taxon>
    </lineage>
</organism>
<accession>A0A6G1GCD3</accession>
<dbReference type="Proteomes" id="UP000504638">
    <property type="component" value="Unplaced"/>
</dbReference>
<gene>
    <name evidence="1 3" type="ORF">P152DRAFT_195966</name>
</gene>
<dbReference type="EMBL" id="ML975151">
    <property type="protein sequence ID" value="KAF1815758.1"/>
    <property type="molecule type" value="Genomic_DNA"/>
</dbReference>
<evidence type="ECO:0000313" key="3">
    <source>
        <dbReference type="RefSeq" id="XP_033537389.1"/>
    </source>
</evidence>
<evidence type="ECO:0000313" key="1">
    <source>
        <dbReference type="EMBL" id="KAF1815758.1"/>
    </source>
</evidence>
<dbReference type="RefSeq" id="XP_033537389.1">
    <property type="nucleotide sequence ID" value="XM_033674298.1"/>
</dbReference>
<dbReference type="GeneID" id="54414868"/>
<reference evidence="3" key="2">
    <citation type="submission" date="2020-04" db="EMBL/GenBank/DDBJ databases">
        <authorList>
            <consortium name="NCBI Genome Project"/>
        </authorList>
    </citation>
    <scope>NUCLEOTIDE SEQUENCE</scope>
    <source>
        <strain evidence="3">CBS 781.70</strain>
    </source>
</reference>
<protein>
    <submittedName>
        <fullName evidence="1 3">Uncharacterized protein</fullName>
    </submittedName>
</protein>
<keyword evidence="2" id="KW-1185">Reference proteome</keyword>
<reference evidence="3" key="3">
    <citation type="submission" date="2025-04" db="UniProtKB">
        <authorList>
            <consortium name="RefSeq"/>
        </authorList>
    </citation>
    <scope>IDENTIFICATION</scope>
    <source>
        <strain evidence="3">CBS 781.70</strain>
    </source>
</reference>
<name>A0A6G1GCD3_9PEZI</name>
<evidence type="ECO:0000313" key="2">
    <source>
        <dbReference type="Proteomes" id="UP000504638"/>
    </source>
</evidence>
<sequence>MKVPLPPSHFLAEKVPLPLHTLKFFELPPPPPPPIVPFIVHATELHLATIVHCSCTSRIHILCRRRRLVSSIHRRYLPVTRKKPTLSPSLSLPIIIVTHGSSQTHRTRLPHPTQTRHIIHTLSSKCVGMHPVKHQLSSCPPSN</sequence>
<proteinExistence type="predicted"/>
<dbReference type="AlphaFoldDB" id="A0A6G1GCD3"/>